<evidence type="ECO:0008006" key="4">
    <source>
        <dbReference type="Google" id="ProtNLM"/>
    </source>
</evidence>
<feature type="transmembrane region" description="Helical" evidence="1">
    <location>
        <begin position="117"/>
        <end position="134"/>
    </location>
</feature>
<feature type="transmembrane region" description="Helical" evidence="1">
    <location>
        <begin position="262"/>
        <end position="286"/>
    </location>
</feature>
<evidence type="ECO:0000313" key="3">
    <source>
        <dbReference type="Proteomes" id="UP001143486"/>
    </source>
</evidence>
<gene>
    <name evidence="2" type="ORF">GCM10017621_16620</name>
</gene>
<dbReference type="Pfam" id="PF04087">
    <property type="entry name" value="DUF389"/>
    <property type="match status" value="1"/>
</dbReference>
<dbReference type="InterPro" id="IPR005240">
    <property type="entry name" value="DUF389"/>
</dbReference>
<keyword evidence="1" id="KW-0472">Membrane</keyword>
<proteinExistence type="predicted"/>
<sequence length="348" mass="35981">MRLIELSFRDDAALVDRLMAASERAEPLDTVLSEPTSRGRRVLRLVFGDGEGQAAIDAINGLMDGLEDWRLVVLPVEASLPKPAAKLVEASARRKFIALREELYQDVAGGAKLHRDFLLLTLLSTIVAVFGLSADNVAVVIGAMVIAPLLGPILAFSFASALGDLELMARSARTALVGLAFGMALSALIGLAFGADLTSEELSGRTVVGLDSTVLALASGAAAALSIATGLSSTLVGVMVAVALLPPAATAGLLLGAGETELALRAGLLLAINVVSVNLAALLVFFYKGIRPRTWLERRSATRSVYINLAVWAVLIVALTGLAVLLTVETGEGVPIVPALPEATGAGS</sequence>
<feature type="transmembrane region" description="Helical" evidence="1">
    <location>
        <begin position="140"/>
        <end position="162"/>
    </location>
</feature>
<dbReference type="Proteomes" id="UP001143486">
    <property type="component" value="Unassembled WGS sequence"/>
</dbReference>
<keyword evidence="1" id="KW-0812">Transmembrane</keyword>
<dbReference type="RefSeq" id="WP_271186524.1">
    <property type="nucleotide sequence ID" value="NZ_BSFE01000004.1"/>
</dbReference>
<accession>A0A9W6MNR1</accession>
<dbReference type="AlphaFoldDB" id="A0A9W6MNR1"/>
<keyword evidence="1" id="KW-1133">Transmembrane helix</keyword>
<evidence type="ECO:0000313" key="2">
    <source>
        <dbReference type="EMBL" id="GLK52154.1"/>
    </source>
</evidence>
<dbReference type="NCBIfam" id="TIGR00341">
    <property type="entry name" value="TIGR00341 family protein"/>
    <property type="match status" value="1"/>
</dbReference>
<organism evidence="2 3">
    <name type="scientific">Maricaulis virginensis</name>
    <dbReference type="NCBI Taxonomy" id="144022"/>
    <lineage>
        <taxon>Bacteria</taxon>
        <taxon>Pseudomonadati</taxon>
        <taxon>Pseudomonadota</taxon>
        <taxon>Alphaproteobacteria</taxon>
        <taxon>Maricaulales</taxon>
        <taxon>Maricaulaceae</taxon>
        <taxon>Maricaulis</taxon>
    </lineage>
</organism>
<protein>
    <recommendedName>
        <fullName evidence="4">TIGR00341 family protein</fullName>
    </recommendedName>
</protein>
<dbReference type="PANTHER" id="PTHR20992:SF9">
    <property type="entry name" value="AT15442P-RELATED"/>
    <property type="match status" value="1"/>
</dbReference>
<feature type="transmembrane region" description="Helical" evidence="1">
    <location>
        <begin position="174"/>
        <end position="195"/>
    </location>
</feature>
<comment type="caution">
    <text evidence="2">The sequence shown here is derived from an EMBL/GenBank/DDBJ whole genome shotgun (WGS) entry which is preliminary data.</text>
</comment>
<reference evidence="2" key="1">
    <citation type="journal article" date="2014" name="Int. J. Syst. Evol. Microbiol.">
        <title>Complete genome sequence of Corynebacterium casei LMG S-19264T (=DSM 44701T), isolated from a smear-ripened cheese.</title>
        <authorList>
            <consortium name="US DOE Joint Genome Institute (JGI-PGF)"/>
            <person name="Walter F."/>
            <person name="Albersmeier A."/>
            <person name="Kalinowski J."/>
            <person name="Ruckert C."/>
        </authorList>
    </citation>
    <scope>NUCLEOTIDE SEQUENCE</scope>
    <source>
        <strain evidence="2">VKM B-1513</strain>
    </source>
</reference>
<reference evidence="2" key="2">
    <citation type="submission" date="2023-01" db="EMBL/GenBank/DDBJ databases">
        <authorList>
            <person name="Sun Q."/>
            <person name="Evtushenko L."/>
        </authorList>
    </citation>
    <scope>NUCLEOTIDE SEQUENCE</scope>
    <source>
        <strain evidence="2">VKM B-1513</strain>
    </source>
</reference>
<name>A0A9W6MNR1_9PROT</name>
<dbReference type="EMBL" id="BSFE01000004">
    <property type="protein sequence ID" value="GLK52154.1"/>
    <property type="molecule type" value="Genomic_DNA"/>
</dbReference>
<feature type="transmembrane region" description="Helical" evidence="1">
    <location>
        <begin position="207"/>
        <end position="228"/>
    </location>
</feature>
<feature type="transmembrane region" description="Helical" evidence="1">
    <location>
        <begin position="306"/>
        <end position="328"/>
    </location>
</feature>
<dbReference type="PANTHER" id="PTHR20992">
    <property type="entry name" value="AT15442P-RELATED"/>
    <property type="match status" value="1"/>
</dbReference>
<evidence type="ECO:0000256" key="1">
    <source>
        <dbReference type="SAM" id="Phobius"/>
    </source>
</evidence>
<feature type="transmembrane region" description="Helical" evidence="1">
    <location>
        <begin position="235"/>
        <end position="256"/>
    </location>
</feature>
<keyword evidence="3" id="KW-1185">Reference proteome</keyword>